<dbReference type="Proteomes" id="UP000276133">
    <property type="component" value="Unassembled WGS sequence"/>
</dbReference>
<gene>
    <name evidence="1" type="ORF">BpHYR1_035407</name>
</gene>
<proteinExistence type="predicted"/>
<accession>A0A3M7QGY3</accession>
<reference evidence="1 2" key="1">
    <citation type="journal article" date="2018" name="Sci. Rep.">
        <title>Genomic signatures of local adaptation to the degree of environmental predictability in rotifers.</title>
        <authorList>
            <person name="Franch-Gras L."/>
            <person name="Hahn C."/>
            <person name="Garcia-Roger E.M."/>
            <person name="Carmona M.J."/>
            <person name="Serra M."/>
            <person name="Gomez A."/>
        </authorList>
    </citation>
    <scope>NUCLEOTIDE SEQUENCE [LARGE SCALE GENOMIC DNA]</scope>
    <source>
        <strain evidence="1">HYR1</strain>
    </source>
</reference>
<evidence type="ECO:0000313" key="1">
    <source>
        <dbReference type="EMBL" id="RNA10492.1"/>
    </source>
</evidence>
<protein>
    <submittedName>
        <fullName evidence="1">Uncharacterized protein</fullName>
    </submittedName>
</protein>
<sequence>MKKYLIQIFYRRTERQSYMIHLLAVTKKANKTGNIKKNKVLTNVIQAWNLMLKKDISSIEEKGSLGSFDRVISDSTINRFFKKILVKARSSLVKIMANRPILNENCLWTKCLNIMKQETTNEWNKLLREVSEQTILQYQLESRV</sequence>
<keyword evidence="2" id="KW-1185">Reference proteome</keyword>
<dbReference type="EMBL" id="REGN01006180">
    <property type="protein sequence ID" value="RNA10492.1"/>
    <property type="molecule type" value="Genomic_DNA"/>
</dbReference>
<comment type="caution">
    <text evidence="1">The sequence shown here is derived from an EMBL/GenBank/DDBJ whole genome shotgun (WGS) entry which is preliminary data.</text>
</comment>
<organism evidence="1 2">
    <name type="scientific">Brachionus plicatilis</name>
    <name type="common">Marine rotifer</name>
    <name type="synonym">Brachionus muelleri</name>
    <dbReference type="NCBI Taxonomy" id="10195"/>
    <lineage>
        <taxon>Eukaryota</taxon>
        <taxon>Metazoa</taxon>
        <taxon>Spiralia</taxon>
        <taxon>Gnathifera</taxon>
        <taxon>Rotifera</taxon>
        <taxon>Eurotatoria</taxon>
        <taxon>Monogononta</taxon>
        <taxon>Pseudotrocha</taxon>
        <taxon>Ploima</taxon>
        <taxon>Brachionidae</taxon>
        <taxon>Brachionus</taxon>
    </lineage>
</organism>
<dbReference type="AlphaFoldDB" id="A0A3M7QGY3"/>
<name>A0A3M7QGY3_BRAPC</name>
<evidence type="ECO:0000313" key="2">
    <source>
        <dbReference type="Proteomes" id="UP000276133"/>
    </source>
</evidence>